<dbReference type="CTD" id="2188"/>
<sequence length="350" mass="38361">MEAVLKNLAHTAELLAVAAHSDVVRQWDRLTVSRAFHWARYCELLFSRFHTNPAIRRAMEQQLQLTGESLRAAIPAHTELSFLDLPRCQHLLLVGLLNNPELPCSILKVLFDPAGPSDATPGEYEDVTGLCSSIIQCRSACKVLSAVACRSALGADAEVQGGMLMERLDALLSRGSDNRRAEQFLGSVLQGFGAAEQQFCLVISAALLTRTNSAAQTASQDFLLNWLQSEHSVLHRMCSTLPAALLADLAKEHQKFSSAYFDVLKTWASGMEYDINDGEWVQTSTNCTVTFQKLTEHFSALLESTPSVKTNTENKLHALKVSDGDFDVRGLSVWGDLLLALNKVTAGLQS</sequence>
<protein>
    <recommendedName>
        <fullName evidence="3">FA complementation group F</fullName>
    </recommendedName>
</protein>
<dbReference type="Proteomes" id="UP000472267">
    <property type="component" value="Chromosome 7"/>
</dbReference>
<reference evidence="1" key="1">
    <citation type="submission" date="2019-06" db="EMBL/GenBank/DDBJ databases">
        <authorList>
            <consortium name="Wellcome Sanger Institute Data Sharing"/>
        </authorList>
    </citation>
    <scope>NUCLEOTIDE SEQUENCE [LARGE SCALE GENOMIC DNA]</scope>
</reference>
<evidence type="ECO:0008006" key="3">
    <source>
        <dbReference type="Google" id="ProtNLM"/>
    </source>
</evidence>
<dbReference type="OrthoDB" id="6429998at2759"/>
<dbReference type="InParanoid" id="A0A672HNA0"/>
<dbReference type="PANTHER" id="PTHR14449">
    <property type="entry name" value="FANCONI ANEMIA GROUP F PROTEIN FANCF"/>
    <property type="match status" value="1"/>
</dbReference>
<gene>
    <name evidence="1" type="primary">fancf</name>
</gene>
<dbReference type="PANTHER" id="PTHR14449:SF2">
    <property type="entry name" value="FANCONI ANEMIA GROUP F PROTEIN"/>
    <property type="match status" value="1"/>
</dbReference>
<dbReference type="Ensembl" id="ENSSFAT00005031494.1">
    <property type="protein sequence ID" value="ENSSFAP00005030395.1"/>
    <property type="gene ID" value="ENSSFAG00005015423.1"/>
</dbReference>
<organism evidence="1 2">
    <name type="scientific">Salarias fasciatus</name>
    <name type="common">Jewelled blenny</name>
    <name type="synonym">Blennius fasciatus</name>
    <dbReference type="NCBI Taxonomy" id="181472"/>
    <lineage>
        <taxon>Eukaryota</taxon>
        <taxon>Metazoa</taxon>
        <taxon>Chordata</taxon>
        <taxon>Craniata</taxon>
        <taxon>Vertebrata</taxon>
        <taxon>Euteleostomi</taxon>
        <taxon>Actinopterygii</taxon>
        <taxon>Neopterygii</taxon>
        <taxon>Teleostei</taxon>
        <taxon>Neoteleostei</taxon>
        <taxon>Acanthomorphata</taxon>
        <taxon>Ovalentaria</taxon>
        <taxon>Blenniimorphae</taxon>
        <taxon>Blenniiformes</taxon>
        <taxon>Blennioidei</taxon>
        <taxon>Blenniidae</taxon>
        <taxon>Salariinae</taxon>
        <taxon>Salarias</taxon>
    </lineage>
</organism>
<name>A0A672HNA0_SALFA</name>
<dbReference type="Pfam" id="PF11107">
    <property type="entry name" value="FANCF"/>
    <property type="match status" value="1"/>
</dbReference>
<dbReference type="Gene3D" id="1.25.40.490">
    <property type="match status" value="1"/>
</dbReference>
<dbReference type="RefSeq" id="XP_029952658.1">
    <property type="nucleotide sequence ID" value="XM_030096798.1"/>
</dbReference>
<evidence type="ECO:0000313" key="2">
    <source>
        <dbReference type="Proteomes" id="UP000472267"/>
    </source>
</evidence>
<keyword evidence="2" id="KW-1185">Reference proteome</keyword>
<reference evidence="1" key="2">
    <citation type="submission" date="2025-08" db="UniProtKB">
        <authorList>
            <consortium name="Ensembl"/>
        </authorList>
    </citation>
    <scope>IDENTIFICATION</scope>
</reference>
<dbReference type="GeneID" id="115392235"/>
<dbReference type="GO" id="GO:0036297">
    <property type="term" value="P:interstrand cross-link repair"/>
    <property type="evidence" value="ECO:0007669"/>
    <property type="project" value="InterPro"/>
</dbReference>
<dbReference type="OMA" id="LQWARYL"/>
<dbReference type="GO" id="GO:0043240">
    <property type="term" value="C:Fanconi anaemia nuclear complex"/>
    <property type="evidence" value="ECO:0007669"/>
    <property type="project" value="InterPro"/>
</dbReference>
<proteinExistence type="predicted"/>
<dbReference type="InterPro" id="IPR038505">
    <property type="entry name" value="FANCF_C_sf"/>
</dbReference>
<reference evidence="1" key="3">
    <citation type="submission" date="2025-09" db="UniProtKB">
        <authorList>
            <consortium name="Ensembl"/>
        </authorList>
    </citation>
    <scope>IDENTIFICATION</scope>
</reference>
<evidence type="ECO:0000313" key="1">
    <source>
        <dbReference type="Ensembl" id="ENSSFAP00005030395.1"/>
    </source>
</evidence>
<accession>A0A672HNA0</accession>
<dbReference type="AlphaFoldDB" id="A0A672HNA0"/>
<dbReference type="InterPro" id="IPR035428">
    <property type="entry name" value="FANCF"/>
</dbReference>